<feature type="transmembrane region" description="Helical" evidence="1">
    <location>
        <begin position="102"/>
        <end position="125"/>
    </location>
</feature>
<evidence type="ECO:0000256" key="1">
    <source>
        <dbReference type="SAM" id="Phobius"/>
    </source>
</evidence>
<dbReference type="EMBL" id="BAABET010000005">
    <property type="protein sequence ID" value="GAA4315568.1"/>
    <property type="molecule type" value="Genomic_DNA"/>
</dbReference>
<keyword evidence="1" id="KW-0812">Transmembrane</keyword>
<evidence type="ECO:0000313" key="2">
    <source>
        <dbReference type="EMBL" id="GAA4315568.1"/>
    </source>
</evidence>
<gene>
    <name evidence="2" type="ORF">GCM10023086_37460</name>
</gene>
<evidence type="ECO:0008006" key="4">
    <source>
        <dbReference type="Google" id="ProtNLM"/>
    </source>
</evidence>
<protein>
    <recommendedName>
        <fullName evidence="4">DUF3592 domain-containing protein</fullName>
    </recommendedName>
</protein>
<keyword evidence="3" id="KW-1185">Reference proteome</keyword>
<organism evidence="2 3">
    <name type="scientific">Streptomyces venetus</name>
    <dbReference type="NCBI Taxonomy" id="1701086"/>
    <lineage>
        <taxon>Bacteria</taxon>
        <taxon>Bacillati</taxon>
        <taxon>Actinomycetota</taxon>
        <taxon>Actinomycetes</taxon>
        <taxon>Kitasatosporales</taxon>
        <taxon>Streptomycetaceae</taxon>
        <taxon>Streptomyces</taxon>
    </lineage>
</organism>
<reference evidence="3" key="1">
    <citation type="journal article" date="2019" name="Int. J. Syst. Evol. Microbiol.">
        <title>The Global Catalogue of Microorganisms (GCM) 10K type strain sequencing project: providing services to taxonomists for standard genome sequencing and annotation.</title>
        <authorList>
            <consortium name="The Broad Institute Genomics Platform"/>
            <consortium name="The Broad Institute Genome Sequencing Center for Infectious Disease"/>
            <person name="Wu L."/>
            <person name="Ma J."/>
        </authorList>
    </citation>
    <scope>NUCLEOTIDE SEQUENCE [LARGE SCALE GENOMIC DNA]</scope>
    <source>
        <strain evidence="3">JCM 31290</strain>
    </source>
</reference>
<name>A0ABP8G1M8_9ACTN</name>
<proteinExistence type="predicted"/>
<keyword evidence="1" id="KW-1133">Transmembrane helix</keyword>
<comment type="caution">
    <text evidence="2">The sequence shown here is derived from an EMBL/GenBank/DDBJ whole genome shotgun (WGS) entry which is preliminary data.</text>
</comment>
<dbReference type="Proteomes" id="UP001501115">
    <property type="component" value="Unassembled WGS sequence"/>
</dbReference>
<keyword evidence="1" id="KW-0472">Membrane</keyword>
<dbReference type="RefSeq" id="WP_345662689.1">
    <property type="nucleotide sequence ID" value="NZ_BAABET010000005.1"/>
</dbReference>
<sequence length="126" mass="14209">MTGLIGIGVFLLPFGLRIWYVERSLKRNGVRVVATCVDRVYDGVSADPKRVLCQYFSEDGRRMRWMVEGPPDFPEVGDPVELIYDARYPGHAQRWTERKFPITLGVGWTSLAGLLITAGTLHVLLT</sequence>
<accession>A0ABP8G1M8</accession>
<evidence type="ECO:0000313" key="3">
    <source>
        <dbReference type="Proteomes" id="UP001501115"/>
    </source>
</evidence>